<dbReference type="RefSeq" id="WP_204463763.1">
    <property type="nucleotide sequence ID" value="NZ_JAFBCV010000001.1"/>
</dbReference>
<evidence type="ECO:0000259" key="1">
    <source>
        <dbReference type="Pfam" id="PF20591"/>
    </source>
</evidence>
<dbReference type="InterPro" id="IPR046742">
    <property type="entry name" value="DUF6792"/>
</dbReference>
<feature type="domain" description="DUF6792" evidence="1">
    <location>
        <begin position="28"/>
        <end position="231"/>
    </location>
</feature>
<dbReference type="EMBL" id="JAFBCV010000001">
    <property type="protein sequence ID" value="MBM7836998.1"/>
    <property type="molecule type" value="Genomic_DNA"/>
</dbReference>
<proteinExistence type="predicted"/>
<dbReference type="Pfam" id="PF20591">
    <property type="entry name" value="DUF6792"/>
    <property type="match status" value="1"/>
</dbReference>
<gene>
    <name evidence="2" type="ORF">JOC54_000229</name>
</gene>
<dbReference type="Proteomes" id="UP001179280">
    <property type="component" value="Unassembled WGS sequence"/>
</dbReference>
<evidence type="ECO:0000313" key="2">
    <source>
        <dbReference type="EMBL" id="MBM7836998.1"/>
    </source>
</evidence>
<sequence>MSSLDNHIRNELTKLQYDDGFNIDTVVNALRNHDINDIAEEDIKIYTSNGEGISKKIGNDSGFDGAAIQIDTADGTEIYYIARGTEMDLDSPEDIVYDGVGVATGVADDQLVDAELFYEAVENSVKTNLNEEEINNIERYGDGHSLGGHLIISLALQKKNFQDVRGQNDAPVNLKQLIFFDEDFFNYLSIEVSIDDVTNIPPEDLELLARDFYADEAKVISHTRVRGEPLYAQTIPNTLYIGNDIYYIGDSNSPEFPNVFDSSTTGPGFFDPLRGSLGIFFDLGIGIKTKADSYMYDAHIGRVMGLIGAMGEEMTVAEITEIIETAQSNPYAAIQLIPDDELARLVSTLGMSHLMEGLMVLSNTAVWEKARDIVVHMDQMDLHSIQSLIDLYNDPNVQKVTYRLEPGTTNHIRLDIATLFGGMRALEGALEEKREALGKLYQYRQFEMHERFFEERERIESMMSDKESNWQAFLSEVGFNWNKDTIHKPVGVTFRKEFDPIHPAAVENVDWIIETYEHEITELESMLSDYKETMHVLFETDEELAALIR</sequence>
<keyword evidence="3" id="KW-1185">Reference proteome</keyword>
<comment type="caution">
    <text evidence="2">The sequence shown here is derived from an EMBL/GenBank/DDBJ whole genome shotgun (WGS) entry which is preliminary data.</text>
</comment>
<evidence type="ECO:0000313" key="3">
    <source>
        <dbReference type="Proteomes" id="UP001179280"/>
    </source>
</evidence>
<organism evidence="2 3">
    <name type="scientific">Shouchella xiaoxiensis</name>
    <dbReference type="NCBI Taxonomy" id="766895"/>
    <lineage>
        <taxon>Bacteria</taxon>
        <taxon>Bacillati</taxon>
        <taxon>Bacillota</taxon>
        <taxon>Bacilli</taxon>
        <taxon>Bacillales</taxon>
        <taxon>Bacillaceae</taxon>
        <taxon>Shouchella</taxon>
    </lineage>
</organism>
<reference evidence="2" key="1">
    <citation type="submission" date="2021-01" db="EMBL/GenBank/DDBJ databases">
        <title>Genomic Encyclopedia of Type Strains, Phase IV (KMG-IV): sequencing the most valuable type-strain genomes for metagenomic binning, comparative biology and taxonomic classification.</title>
        <authorList>
            <person name="Goeker M."/>
        </authorList>
    </citation>
    <scope>NUCLEOTIDE SEQUENCE</scope>
    <source>
        <strain evidence="2">DSM 21943</strain>
    </source>
</reference>
<name>A0ABS2SNA7_9BACI</name>
<accession>A0ABS2SNA7</accession>
<protein>
    <recommendedName>
        <fullName evidence="1">DUF6792 domain-containing protein</fullName>
    </recommendedName>
</protein>